<feature type="transmembrane region" description="Helical" evidence="8">
    <location>
        <begin position="624"/>
        <end position="645"/>
    </location>
</feature>
<dbReference type="OrthoDB" id="5062115at2759"/>
<keyword evidence="5 8" id="KW-1133">Transmembrane helix</keyword>
<keyword evidence="8" id="KW-0813">Transport</keyword>
<feature type="transmembrane region" description="Helical" evidence="8">
    <location>
        <begin position="153"/>
        <end position="174"/>
    </location>
</feature>
<feature type="transmembrane region" description="Helical" evidence="8">
    <location>
        <begin position="122"/>
        <end position="141"/>
    </location>
</feature>
<feature type="transmembrane region" description="Helical" evidence="8">
    <location>
        <begin position="432"/>
        <end position="453"/>
    </location>
</feature>
<dbReference type="InterPro" id="IPR020846">
    <property type="entry name" value="MFS_dom"/>
</dbReference>
<dbReference type="PROSITE" id="PS51465">
    <property type="entry name" value="KAZAL_2"/>
    <property type="match status" value="1"/>
</dbReference>
<dbReference type="AlphaFoldDB" id="A0A8B7YGW9"/>
<dbReference type="GO" id="GO:0015347">
    <property type="term" value="F:sodium-independent organic anion transmembrane transporter activity"/>
    <property type="evidence" value="ECO:0007669"/>
    <property type="project" value="TreeGrafter"/>
</dbReference>
<feature type="transmembrane region" description="Helical" evidence="8">
    <location>
        <begin position="465"/>
        <end position="485"/>
    </location>
</feature>
<feature type="region of interest" description="Disordered" evidence="9">
    <location>
        <begin position="344"/>
        <end position="376"/>
    </location>
</feature>
<dbReference type="PANTHER" id="PTHR11388">
    <property type="entry name" value="ORGANIC ANION TRANSPORTER"/>
    <property type="match status" value="1"/>
</dbReference>
<dbReference type="Gene3D" id="1.20.1250.20">
    <property type="entry name" value="MFS general substrate transporter like domains"/>
    <property type="match status" value="2"/>
</dbReference>
<feature type="compositionally biased region" description="Low complexity" evidence="9">
    <location>
        <begin position="42"/>
        <end position="56"/>
    </location>
</feature>
<keyword evidence="7" id="KW-1015">Disulfide bond</keyword>
<evidence type="ECO:0000256" key="7">
    <source>
        <dbReference type="ARBA" id="ARBA00023157"/>
    </source>
</evidence>
<dbReference type="InterPro" id="IPR002350">
    <property type="entry name" value="Kazal_dom"/>
</dbReference>
<dbReference type="InterPro" id="IPR036259">
    <property type="entry name" value="MFS_trans_sf"/>
</dbReference>
<comment type="similarity">
    <text evidence="2 8">Belongs to the organo anion transporter (TC 2.A.60) family.</text>
</comment>
<dbReference type="Pfam" id="PF03137">
    <property type="entry name" value="OATP"/>
    <property type="match status" value="1"/>
</dbReference>
<evidence type="ECO:0000259" key="11">
    <source>
        <dbReference type="PROSITE" id="PS51465"/>
    </source>
</evidence>
<evidence type="ECO:0000313" key="13">
    <source>
        <dbReference type="RefSeq" id="XP_022092488.1"/>
    </source>
</evidence>
<accession>A0A8B7YGW9</accession>
<feature type="transmembrane region" description="Helical" evidence="8">
    <location>
        <begin position="665"/>
        <end position="688"/>
    </location>
</feature>
<dbReference type="Proteomes" id="UP000694845">
    <property type="component" value="Unplaced"/>
</dbReference>
<dbReference type="RefSeq" id="XP_022092488.1">
    <property type="nucleotide sequence ID" value="XM_022236796.1"/>
</dbReference>
<gene>
    <name evidence="13" type="primary">LOC110980265</name>
</gene>
<feature type="domain" description="Major facilitator superfamily (MFS) profile" evidence="10">
    <location>
        <begin position="84"/>
        <end position="692"/>
    </location>
</feature>
<feature type="compositionally biased region" description="Basic and acidic residues" evidence="9">
    <location>
        <begin position="344"/>
        <end position="364"/>
    </location>
</feature>
<dbReference type="GO" id="GO:0016323">
    <property type="term" value="C:basolateral plasma membrane"/>
    <property type="evidence" value="ECO:0007669"/>
    <property type="project" value="TreeGrafter"/>
</dbReference>
<evidence type="ECO:0000256" key="1">
    <source>
        <dbReference type="ARBA" id="ARBA00004651"/>
    </source>
</evidence>
<proteinExistence type="inferred from homology"/>
<evidence type="ECO:0000256" key="3">
    <source>
        <dbReference type="ARBA" id="ARBA00022475"/>
    </source>
</evidence>
<feature type="transmembrane region" description="Helical" evidence="8">
    <location>
        <begin position="212"/>
        <end position="239"/>
    </location>
</feature>
<feature type="domain" description="Kazal-like" evidence="11">
    <location>
        <begin position="506"/>
        <end position="559"/>
    </location>
</feature>
<evidence type="ECO:0000256" key="9">
    <source>
        <dbReference type="SAM" id="MobiDB-lite"/>
    </source>
</evidence>
<dbReference type="NCBIfam" id="TIGR00805">
    <property type="entry name" value="oat"/>
    <property type="match status" value="1"/>
</dbReference>
<comment type="subcellular location">
    <subcellularLocation>
        <location evidence="1 8">Cell membrane</location>
        <topology evidence="1 8">Multi-pass membrane protein</topology>
    </subcellularLocation>
</comment>
<dbReference type="CDD" id="cd17336">
    <property type="entry name" value="MFS_SLCO_OATP"/>
    <property type="match status" value="1"/>
</dbReference>
<evidence type="ECO:0000256" key="8">
    <source>
        <dbReference type="RuleBase" id="RU362056"/>
    </source>
</evidence>
<keyword evidence="3" id="KW-1003">Cell membrane</keyword>
<feature type="transmembrane region" description="Helical" evidence="8">
    <location>
        <begin position="259"/>
        <end position="278"/>
    </location>
</feature>
<dbReference type="OMA" id="ESSISMW"/>
<evidence type="ECO:0000256" key="2">
    <source>
        <dbReference type="ARBA" id="ARBA00009657"/>
    </source>
</evidence>
<feature type="transmembrane region" description="Helical" evidence="8">
    <location>
        <begin position="393"/>
        <end position="412"/>
    </location>
</feature>
<dbReference type="PROSITE" id="PS50850">
    <property type="entry name" value="MFS"/>
    <property type="match status" value="1"/>
</dbReference>
<protein>
    <recommendedName>
        <fullName evidence="8">Solute carrier organic anion transporter family member</fullName>
    </recommendedName>
</protein>
<keyword evidence="4 8" id="KW-0812">Transmembrane</keyword>
<reference evidence="13" key="1">
    <citation type="submission" date="2025-08" db="UniProtKB">
        <authorList>
            <consortium name="RefSeq"/>
        </authorList>
    </citation>
    <scope>IDENTIFICATION</scope>
</reference>
<keyword evidence="12" id="KW-1185">Reference proteome</keyword>
<name>A0A8B7YGW9_ACAPL</name>
<feature type="transmembrane region" description="Helical" evidence="8">
    <location>
        <begin position="82"/>
        <end position="102"/>
    </location>
</feature>
<evidence type="ECO:0000313" key="12">
    <source>
        <dbReference type="Proteomes" id="UP000694845"/>
    </source>
</evidence>
<evidence type="ECO:0000256" key="6">
    <source>
        <dbReference type="ARBA" id="ARBA00023136"/>
    </source>
</evidence>
<dbReference type="GeneID" id="110980265"/>
<organism evidence="12 13">
    <name type="scientific">Acanthaster planci</name>
    <name type="common">Crown-of-thorns starfish</name>
    <dbReference type="NCBI Taxonomy" id="133434"/>
    <lineage>
        <taxon>Eukaryota</taxon>
        <taxon>Metazoa</taxon>
        <taxon>Echinodermata</taxon>
        <taxon>Eleutherozoa</taxon>
        <taxon>Asterozoa</taxon>
        <taxon>Asteroidea</taxon>
        <taxon>Valvatacea</taxon>
        <taxon>Valvatida</taxon>
        <taxon>Acanthasteridae</taxon>
        <taxon>Acanthaster</taxon>
    </lineage>
</organism>
<dbReference type="SUPFAM" id="SSF103473">
    <property type="entry name" value="MFS general substrate transporter"/>
    <property type="match status" value="2"/>
</dbReference>
<sequence>MERGPHLNSEGQEFPREEQEEDDNLNEGNDVGTDLIAEPKARSAVPPSSDASSSGDSVDEDVPYTCCCLWTPKWAQRLASPLFFLLGVCLVVFGDAVSMGVFTGTITSIETRYGLTAADLGILVTAYSAGNMVALPFMAYFGGRRRASRPRWIASGTVVIAVGTIVNALPQFIFGKYDAVLSSDQIDSLTCTTDSDTDHCGSFDTVGTENSAAFWIMVCGSVVSGVGYAAIPTLSLSYIDDNCSTATTAMYAGIIESMYGIGSMIGFFICSFTLSFWVDFYRVDPDTVLPAQDHPAWVGAWWLGLIFCSLFFVLSCLPLLGFPRRLPARFKKECTAKAIDGRRTGLDEAHDPGEGQELREKDNADPICESGNEEEGPVKGLLKTYLRLLRNPIVMFITVGMACQMLLGYGFGTFFAKYLESQFEITSSLADLLTGVALVPSYGVGWVLGGFIVRKTRMEYTKMVFFALGSILLGVTIFIFLLFFGCGNPQIAGVNVGYQSQSLHEISLVADCNANCSCSSASYQPVCDEINDVIYFSPCHAGCNDTTGDRSYSNCSCLSTPSVTAVAGLCDFHCNRLAAFIGLEVLQTMAFTVAGVPQLLLVLRFVDPADKTAALGLNRLCQGLGGLVGPLIYAAIVDMSCLVWQAECGQYGACQVYDIELYRKLFMGVSLIIGALAATVLCPAYFFIRRTVRKRAEGASPRGDLYIILKDVKKVDDSEEP</sequence>
<evidence type="ECO:0000259" key="10">
    <source>
        <dbReference type="PROSITE" id="PS50850"/>
    </source>
</evidence>
<feature type="transmembrane region" description="Helical" evidence="8">
    <location>
        <begin position="577"/>
        <end position="603"/>
    </location>
</feature>
<dbReference type="PANTHER" id="PTHR11388:SF142">
    <property type="entry name" value="SOLUTE CARRIER ORGANIC ANION TRANSPORTER FAMILY MEMBER 5A1"/>
    <property type="match status" value="1"/>
</dbReference>
<keyword evidence="8" id="KW-0406">Ion transport</keyword>
<dbReference type="GO" id="GO:0006811">
    <property type="term" value="P:monoatomic ion transport"/>
    <property type="evidence" value="ECO:0007669"/>
    <property type="project" value="UniProtKB-KW"/>
</dbReference>
<dbReference type="InterPro" id="IPR004156">
    <property type="entry name" value="OATP"/>
</dbReference>
<evidence type="ECO:0000256" key="5">
    <source>
        <dbReference type="ARBA" id="ARBA00022989"/>
    </source>
</evidence>
<feature type="transmembrane region" description="Helical" evidence="8">
    <location>
        <begin position="298"/>
        <end position="322"/>
    </location>
</feature>
<feature type="region of interest" description="Disordered" evidence="9">
    <location>
        <begin position="1"/>
        <end position="59"/>
    </location>
</feature>
<evidence type="ECO:0000256" key="4">
    <source>
        <dbReference type="ARBA" id="ARBA00022692"/>
    </source>
</evidence>
<dbReference type="GO" id="GO:0043252">
    <property type="term" value="P:sodium-independent organic anion transport"/>
    <property type="evidence" value="ECO:0007669"/>
    <property type="project" value="TreeGrafter"/>
</dbReference>
<keyword evidence="6 8" id="KW-0472">Membrane</keyword>
<dbReference type="KEGG" id="aplc:110980265"/>